<protein>
    <submittedName>
        <fullName evidence="3">Uncharacterized protein</fullName>
    </submittedName>
</protein>
<organism evidence="3 4">
    <name type="scientific">Candidatus Sungbacteria bacterium RIFCSPHIGHO2_02_FULL_53_17</name>
    <dbReference type="NCBI Taxonomy" id="1802275"/>
    <lineage>
        <taxon>Bacteria</taxon>
        <taxon>Candidatus Sungiibacteriota</taxon>
    </lineage>
</organism>
<evidence type="ECO:0000313" key="4">
    <source>
        <dbReference type="Proteomes" id="UP000177177"/>
    </source>
</evidence>
<keyword evidence="2" id="KW-0812">Transmembrane</keyword>
<sequence length="296" mass="33172">MPPDQKQHTAPQAPPNARRPAIRTMRSDAEQLFKTTKPSLIQMIGTAQHPLPSARSSRPAASKIPMFLISVALLGAIGGGVYYFVWPLLAPGTTAVNPRAAPRSAGPGLFATEASRTITVKKQDRVEFLRLMQDTWQEAEREGTVKRLAVILQDGPQEYPATLADFFEMWRITPPSSLTERLDQNLMVFLYAGKTGNRLGLAVRTREPERTFADMLSWEPALLASVSQLFFDERSEAVIAPFEDRTYRNLDWRYLKLSQERDLGIGYAVFPVGNIFVFTVGKEGMETVINRLFDAR</sequence>
<accession>A0A1G2KWD6</accession>
<evidence type="ECO:0000313" key="3">
    <source>
        <dbReference type="EMBL" id="OHA03757.1"/>
    </source>
</evidence>
<dbReference type="EMBL" id="MHQN01000013">
    <property type="protein sequence ID" value="OHA03757.1"/>
    <property type="molecule type" value="Genomic_DNA"/>
</dbReference>
<evidence type="ECO:0000256" key="1">
    <source>
        <dbReference type="SAM" id="MobiDB-lite"/>
    </source>
</evidence>
<gene>
    <name evidence="3" type="ORF">A3C92_00160</name>
</gene>
<name>A0A1G2KWD6_9BACT</name>
<comment type="caution">
    <text evidence="3">The sequence shown here is derived from an EMBL/GenBank/DDBJ whole genome shotgun (WGS) entry which is preliminary data.</text>
</comment>
<feature type="transmembrane region" description="Helical" evidence="2">
    <location>
        <begin position="64"/>
        <end position="86"/>
    </location>
</feature>
<dbReference type="AlphaFoldDB" id="A0A1G2KWD6"/>
<evidence type="ECO:0000256" key="2">
    <source>
        <dbReference type="SAM" id="Phobius"/>
    </source>
</evidence>
<keyword evidence="2" id="KW-0472">Membrane</keyword>
<reference evidence="3 4" key="1">
    <citation type="journal article" date="2016" name="Nat. Commun.">
        <title>Thousands of microbial genomes shed light on interconnected biogeochemical processes in an aquifer system.</title>
        <authorList>
            <person name="Anantharaman K."/>
            <person name="Brown C.T."/>
            <person name="Hug L.A."/>
            <person name="Sharon I."/>
            <person name="Castelle C.J."/>
            <person name="Probst A.J."/>
            <person name="Thomas B.C."/>
            <person name="Singh A."/>
            <person name="Wilkins M.J."/>
            <person name="Karaoz U."/>
            <person name="Brodie E.L."/>
            <person name="Williams K.H."/>
            <person name="Hubbard S.S."/>
            <person name="Banfield J.F."/>
        </authorList>
    </citation>
    <scope>NUCLEOTIDE SEQUENCE [LARGE SCALE GENOMIC DNA]</scope>
</reference>
<proteinExistence type="predicted"/>
<keyword evidence="2" id="KW-1133">Transmembrane helix</keyword>
<dbReference type="Proteomes" id="UP000177177">
    <property type="component" value="Unassembled WGS sequence"/>
</dbReference>
<feature type="region of interest" description="Disordered" evidence="1">
    <location>
        <begin position="1"/>
        <end position="21"/>
    </location>
</feature>